<protein>
    <submittedName>
        <fullName evidence="2">Unnamed protein product</fullName>
    </submittedName>
</protein>
<evidence type="ECO:0000313" key="2">
    <source>
        <dbReference type="EMBL" id="GMF25137.1"/>
    </source>
</evidence>
<proteinExistence type="predicted"/>
<sequence length="171" mass="17459">MLTSQFTSQNGGATDPDDERDSPKAGGTTGGSTTCAQPPGDDPPVAHYSANASEPRSSRSKGEAATIHKHCQGIALAQSTKGAPSTGHRSSPAGKSSPMQLLKTQLQHSVLAHGCVHKWASSTPPSTLAATDMALSDENADTNTTTDDAPDDSEEKTCSQTKDIDGAAAIA</sequence>
<dbReference type="OrthoDB" id="61627at2759"/>
<evidence type="ECO:0000313" key="3">
    <source>
        <dbReference type="Proteomes" id="UP001165121"/>
    </source>
</evidence>
<reference evidence="2" key="1">
    <citation type="submission" date="2023-04" db="EMBL/GenBank/DDBJ databases">
        <title>Phytophthora fragariaefolia NBRC 109709.</title>
        <authorList>
            <person name="Ichikawa N."/>
            <person name="Sato H."/>
            <person name="Tonouchi N."/>
        </authorList>
    </citation>
    <scope>NUCLEOTIDE SEQUENCE</scope>
    <source>
        <strain evidence="2">NBRC 109709</strain>
    </source>
</reference>
<dbReference type="AlphaFoldDB" id="A0A9W6U2L4"/>
<dbReference type="EMBL" id="BSXT01000348">
    <property type="protein sequence ID" value="GMF25137.1"/>
    <property type="molecule type" value="Genomic_DNA"/>
</dbReference>
<feature type="region of interest" description="Disordered" evidence="1">
    <location>
        <begin position="1"/>
        <end position="102"/>
    </location>
</feature>
<accession>A0A9W6U2L4</accession>
<comment type="caution">
    <text evidence="2">The sequence shown here is derived from an EMBL/GenBank/DDBJ whole genome shotgun (WGS) entry which is preliminary data.</text>
</comment>
<feature type="region of interest" description="Disordered" evidence="1">
    <location>
        <begin position="121"/>
        <end position="171"/>
    </location>
</feature>
<dbReference type="Proteomes" id="UP001165121">
    <property type="component" value="Unassembled WGS sequence"/>
</dbReference>
<name>A0A9W6U2L4_9STRA</name>
<feature type="compositionally biased region" description="Polar residues" evidence="1">
    <location>
        <begin position="1"/>
        <end position="12"/>
    </location>
</feature>
<organism evidence="2 3">
    <name type="scientific">Phytophthora fragariaefolia</name>
    <dbReference type="NCBI Taxonomy" id="1490495"/>
    <lineage>
        <taxon>Eukaryota</taxon>
        <taxon>Sar</taxon>
        <taxon>Stramenopiles</taxon>
        <taxon>Oomycota</taxon>
        <taxon>Peronosporomycetes</taxon>
        <taxon>Peronosporales</taxon>
        <taxon>Peronosporaceae</taxon>
        <taxon>Phytophthora</taxon>
    </lineage>
</organism>
<gene>
    <name evidence="2" type="ORF">Pfra01_000442400</name>
</gene>
<evidence type="ECO:0000256" key="1">
    <source>
        <dbReference type="SAM" id="MobiDB-lite"/>
    </source>
</evidence>
<feature type="compositionally biased region" description="Polar residues" evidence="1">
    <location>
        <begin position="77"/>
        <end position="102"/>
    </location>
</feature>
<keyword evidence="3" id="KW-1185">Reference proteome</keyword>